<name>A0A512IU89_9HYPH</name>
<gene>
    <name evidence="3" type="ORF">MHA02_36130</name>
</gene>
<comment type="similarity">
    <text evidence="1">Belongs to the SufE family.</text>
</comment>
<reference evidence="3 4" key="1">
    <citation type="submission" date="2019-07" db="EMBL/GenBank/DDBJ databases">
        <title>Whole genome shotgun sequence of Methylobacterium haplocladii NBRC 107714.</title>
        <authorList>
            <person name="Hosoyama A."/>
            <person name="Uohara A."/>
            <person name="Ohji S."/>
            <person name="Ichikawa N."/>
        </authorList>
    </citation>
    <scope>NUCLEOTIDE SEQUENCE [LARGE SCALE GENOMIC DNA]</scope>
    <source>
        <strain evidence="3 4">NBRC 107714</strain>
    </source>
</reference>
<dbReference type="EMBL" id="BJZT01000040">
    <property type="protein sequence ID" value="GEP01226.1"/>
    <property type="molecule type" value="Genomic_DNA"/>
</dbReference>
<dbReference type="PANTHER" id="PTHR43597:SF5">
    <property type="entry name" value="SUFE-LIKE PROTEIN 2, CHLOROPLASTIC"/>
    <property type="match status" value="1"/>
</dbReference>
<evidence type="ECO:0000256" key="1">
    <source>
        <dbReference type="ARBA" id="ARBA00010282"/>
    </source>
</evidence>
<evidence type="ECO:0000259" key="2">
    <source>
        <dbReference type="Pfam" id="PF02657"/>
    </source>
</evidence>
<accession>A0A512IU89</accession>
<dbReference type="AlphaFoldDB" id="A0A512IU89"/>
<dbReference type="PANTHER" id="PTHR43597">
    <property type="entry name" value="SULFUR ACCEPTOR PROTEIN CSDE"/>
    <property type="match status" value="1"/>
</dbReference>
<dbReference type="Proteomes" id="UP000321258">
    <property type="component" value="Unassembled WGS sequence"/>
</dbReference>
<evidence type="ECO:0000313" key="3">
    <source>
        <dbReference type="EMBL" id="GEP01226.1"/>
    </source>
</evidence>
<proteinExistence type="inferred from homology"/>
<dbReference type="Pfam" id="PF02657">
    <property type="entry name" value="SufE"/>
    <property type="match status" value="1"/>
</dbReference>
<organism evidence="3 4">
    <name type="scientific">Methylobacterium haplocladii</name>
    <dbReference type="NCBI Taxonomy" id="1176176"/>
    <lineage>
        <taxon>Bacteria</taxon>
        <taxon>Pseudomonadati</taxon>
        <taxon>Pseudomonadota</taxon>
        <taxon>Alphaproteobacteria</taxon>
        <taxon>Hyphomicrobiales</taxon>
        <taxon>Methylobacteriaceae</taxon>
        <taxon>Methylobacterium</taxon>
    </lineage>
</organism>
<dbReference type="SUPFAM" id="SSF82649">
    <property type="entry name" value="SufE/NifU"/>
    <property type="match status" value="1"/>
</dbReference>
<sequence>MSLYRHDPIPFDESTRPMLPPIDDIIENFELIEDWEHRYGYIIELGREMDALPEAKQTEENRVHGCESQVWLDVALDPAAPEPRLSLRGDSDSSIVRGFVALMVSLYDGKSPQDAATTDGLDIFRRLDFGAHVTSKRSNGVRAMVARIQHDAKRFAAA</sequence>
<feature type="domain" description="Fe-S metabolism associated" evidence="2">
    <location>
        <begin position="26"/>
        <end position="150"/>
    </location>
</feature>
<evidence type="ECO:0000313" key="4">
    <source>
        <dbReference type="Proteomes" id="UP000321258"/>
    </source>
</evidence>
<dbReference type="Gene3D" id="3.90.1010.10">
    <property type="match status" value="1"/>
</dbReference>
<dbReference type="InterPro" id="IPR003808">
    <property type="entry name" value="Fe-S_metab-assoc_dom"/>
</dbReference>
<protein>
    <submittedName>
        <fullName evidence="3">Cysteine desufuration protein SufE</fullName>
    </submittedName>
</protein>
<keyword evidence="4" id="KW-1185">Reference proteome</keyword>
<comment type="caution">
    <text evidence="3">The sequence shown here is derived from an EMBL/GenBank/DDBJ whole genome shotgun (WGS) entry which is preliminary data.</text>
</comment>